<feature type="coiled-coil region" evidence="10">
    <location>
        <begin position="263"/>
        <end position="318"/>
    </location>
</feature>
<dbReference type="NCBIfam" id="NF008121">
    <property type="entry name" value="PRK10869.1"/>
    <property type="match status" value="1"/>
</dbReference>
<reference evidence="12 13" key="2">
    <citation type="journal article" date="2012" name="Int. J. Syst. Evol. Microbiol.">
        <title>Magnetococcus marinus gen. nov., sp. nov., a marine, magnetotactic bacterium that represents a novel lineage (Magnetococcaceae fam. nov.; Magnetococcales ord. nov.) at the base of the Alphaproteobacteria.</title>
        <authorList>
            <person name="Bazylinski D.A."/>
            <person name="Williams T.J."/>
            <person name="Lefevre C.T."/>
            <person name="Berg R.J."/>
            <person name="Zhang C.L."/>
            <person name="Bowser S.S."/>
            <person name="Dean A.J."/>
            <person name="Beveridge T.J."/>
        </authorList>
    </citation>
    <scope>NUCLEOTIDE SEQUENCE [LARGE SCALE GENOMIC DNA]</scope>
    <source>
        <strain evidence="13">ATCC BAA-1437 / JCM 17883 / MC-1</strain>
    </source>
</reference>
<sequence length="560" mass="62136">MLRQLTIEHVALIERLELEFGPGLSVITGETGAGKSIILDSLGLILGERADAGLIRTGSERAMVSGYFIPPAQHPAWDWLQAQDLDREDEGIYLRRVISSKGRGKAYINETPVPVTTLAELGALLVDIHGQHDHQSLVHPRGHLDILDAFGEQQPHAQQVKTLYRSWYESHKALEQLREKGRDAAERRAFLSFQLEELETAGVYPGEEQELEHQRTRLAHAGRLAEAAQGALQLLSESEYAAISTAGGAANMLESAMRMDPDLEAVAQAIRSAQYELEDAAERVRHYENSLETDPLALQELEERLEVIKRLARKHRREPDELEALVAQWREELDALDRLDEGESTLLQAVASAKKRYLQEAAQLSKGRRRASDTLAREVEKQLQDLYMSGTRFAVSFTPRQAEDLHSRGMEEAEFLVSANPGEPLKPLRQVASGGELARLMLALKTVLADAVTVPTLIFDEVDVGVGGRVAAAIGSKLERVAAANRQVFSITHLPQVAAYGHVHYRVEKVMEKGRTHTQMVRLEATAQVEELARMLAGDTITDSARENAEALLQAARNKR</sequence>
<dbReference type="GO" id="GO:0006281">
    <property type="term" value="P:DNA repair"/>
    <property type="evidence" value="ECO:0007669"/>
    <property type="project" value="UniProtKB-KW"/>
</dbReference>
<dbReference type="RefSeq" id="WP_011713418.1">
    <property type="nucleotide sequence ID" value="NC_008576.1"/>
</dbReference>
<dbReference type="Proteomes" id="UP000002586">
    <property type="component" value="Chromosome"/>
</dbReference>
<keyword evidence="7 9" id="KW-0234">DNA repair</keyword>
<keyword evidence="4" id="KW-0547">Nucleotide-binding</keyword>
<dbReference type="AlphaFoldDB" id="A0L8H8"/>
<evidence type="ECO:0000313" key="12">
    <source>
        <dbReference type="EMBL" id="ABK44271.1"/>
    </source>
</evidence>
<gene>
    <name evidence="12" type="ordered locus">Mmc1_1763</name>
</gene>
<evidence type="ECO:0000259" key="11">
    <source>
        <dbReference type="Pfam" id="PF02463"/>
    </source>
</evidence>
<comment type="function">
    <text evidence="1 9">May be involved in recombinational repair of damaged DNA.</text>
</comment>
<keyword evidence="13" id="KW-1185">Reference proteome</keyword>
<dbReference type="GO" id="GO:0009432">
    <property type="term" value="P:SOS response"/>
    <property type="evidence" value="ECO:0007669"/>
    <property type="project" value="TreeGrafter"/>
</dbReference>
<dbReference type="KEGG" id="mgm:Mmc1_1763"/>
<dbReference type="Gene3D" id="3.40.50.300">
    <property type="entry name" value="P-loop containing nucleotide triphosphate hydrolases"/>
    <property type="match status" value="2"/>
</dbReference>
<protein>
    <recommendedName>
        <fullName evidence="3 9">DNA repair protein RecN</fullName>
    </recommendedName>
    <alternativeName>
        <fullName evidence="8 9">Recombination protein N</fullName>
    </alternativeName>
</protein>
<dbReference type="STRING" id="156889.Mmc1_1763"/>
<dbReference type="FunFam" id="3.40.50.300:FF:000356">
    <property type="entry name" value="DNA repair protein RecN"/>
    <property type="match status" value="1"/>
</dbReference>
<dbReference type="PANTHER" id="PTHR11059">
    <property type="entry name" value="DNA REPAIR PROTEIN RECN"/>
    <property type="match status" value="1"/>
</dbReference>
<dbReference type="FunFam" id="3.40.50.300:FF:000319">
    <property type="entry name" value="DNA repair protein RecN"/>
    <property type="match status" value="1"/>
</dbReference>
<dbReference type="eggNOG" id="COG0497">
    <property type="taxonomic scope" value="Bacteria"/>
</dbReference>
<dbReference type="InterPro" id="IPR027417">
    <property type="entry name" value="P-loop_NTPase"/>
</dbReference>
<evidence type="ECO:0000256" key="3">
    <source>
        <dbReference type="ARBA" id="ARBA00021315"/>
    </source>
</evidence>
<keyword evidence="6" id="KW-0067">ATP-binding</keyword>
<organism evidence="12 13">
    <name type="scientific">Magnetococcus marinus (strain ATCC BAA-1437 / JCM 17883 / MC-1)</name>
    <dbReference type="NCBI Taxonomy" id="156889"/>
    <lineage>
        <taxon>Bacteria</taxon>
        <taxon>Pseudomonadati</taxon>
        <taxon>Pseudomonadota</taxon>
        <taxon>Magnetococcia</taxon>
        <taxon>Magnetococcales</taxon>
        <taxon>Magnetococcaceae</taxon>
        <taxon>Magnetococcus</taxon>
    </lineage>
</organism>
<reference evidence="13" key="1">
    <citation type="journal article" date="2009" name="Appl. Environ. Microbiol.">
        <title>Complete genome sequence of the chemolithoautotrophic marine magnetotactic coccus strain MC-1.</title>
        <authorList>
            <person name="Schubbe S."/>
            <person name="Williams T.J."/>
            <person name="Xie G."/>
            <person name="Kiss H.E."/>
            <person name="Brettin T.S."/>
            <person name="Martinez D."/>
            <person name="Ross C.A."/>
            <person name="Schuler D."/>
            <person name="Cox B.L."/>
            <person name="Nealson K.H."/>
            <person name="Bazylinski D.A."/>
        </authorList>
    </citation>
    <scope>NUCLEOTIDE SEQUENCE [LARGE SCALE GENOMIC DNA]</scope>
    <source>
        <strain evidence="13">ATCC BAA-1437 / JCM 17883 / MC-1</strain>
    </source>
</reference>
<keyword evidence="10" id="KW-0175">Coiled coil</keyword>
<dbReference type="NCBIfam" id="TIGR00634">
    <property type="entry name" value="recN"/>
    <property type="match status" value="1"/>
</dbReference>
<accession>A0L8H8</accession>
<dbReference type="InterPro" id="IPR003395">
    <property type="entry name" value="RecF/RecN/SMC_N"/>
</dbReference>
<feature type="domain" description="RecF/RecN/SMC N-terminal" evidence="11">
    <location>
        <begin position="2"/>
        <end position="510"/>
    </location>
</feature>
<dbReference type="SUPFAM" id="SSF52540">
    <property type="entry name" value="P-loop containing nucleoside triphosphate hydrolases"/>
    <property type="match status" value="2"/>
</dbReference>
<dbReference type="CDD" id="cd03241">
    <property type="entry name" value="ABC_RecN"/>
    <property type="match status" value="2"/>
</dbReference>
<dbReference type="GO" id="GO:0006310">
    <property type="term" value="P:DNA recombination"/>
    <property type="evidence" value="ECO:0007669"/>
    <property type="project" value="InterPro"/>
</dbReference>
<dbReference type="GO" id="GO:0005524">
    <property type="term" value="F:ATP binding"/>
    <property type="evidence" value="ECO:0007669"/>
    <property type="project" value="UniProtKB-KW"/>
</dbReference>
<dbReference type="InterPro" id="IPR004604">
    <property type="entry name" value="DNA_recomb/repair_RecN"/>
</dbReference>
<evidence type="ECO:0000256" key="5">
    <source>
        <dbReference type="ARBA" id="ARBA00022763"/>
    </source>
</evidence>
<dbReference type="HOGENOM" id="CLU_018297_3_1_5"/>
<evidence type="ECO:0000313" key="13">
    <source>
        <dbReference type="Proteomes" id="UP000002586"/>
    </source>
</evidence>
<dbReference type="GO" id="GO:0043590">
    <property type="term" value="C:bacterial nucleoid"/>
    <property type="evidence" value="ECO:0007669"/>
    <property type="project" value="TreeGrafter"/>
</dbReference>
<comment type="similarity">
    <text evidence="2 9">Belongs to the RecN family.</text>
</comment>
<dbReference type="PIRSF" id="PIRSF003128">
    <property type="entry name" value="RecN"/>
    <property type="match status" value="1"/>
</dbReference>
<evidence type="ECO:0000256" key="4">
    <source>
        <dbReference type="ARBA" id="ARBA00022741"/>
    </source>
</evidence>
<evidence type="ECO:0000256" key="1">
    <source>
        <dbReference type="ARBA" id="ARBA00003618"/>
    </source>
</evidence>
<evidence type="ECO:0000256" key="9">
    <source>
        <dbReference type="PIRNR" id="PIRNR003128"/>
    </source>
</evidence>
<dbReference type="EMBL" id="CP000471">
    <property type="protein sequence ID" value="ABK44271.1"/>
    <property type="molecule type" value="Genomic_DNA"/>
</dbReference>
<evidence type="ECO:0000256" key="8">
    <source>
        <dbReference type="ARBA" id="ARBA00033408"/>
    </source>
</evidence>
<evidence type="ECO:0000256" key="6">
    <source>
        <dbReference type="ARBA" id="ARBA00022840"/>
    </source>
</evidence>
<dbReference type="Pfam" id="PF02463">
    <property type="entry name" value="SMC_N"/>
    <property type="match status" value="1"/>
</dbReference>
<dbReference type="PANTHER" id="PTHR11059:SF0">
    <property type="entry name" value="DNA REPAIR PROTEIN RECN"/>
    <property type="match status" value="1"/>
</dbReference>
<name>A0L8H8_MAGMM</name>
<evidence type="ECO:0000256" key="2">
    <source>
        <dbReference type="ARBA" id="ARBA00009441"/>
    </source>
</evidence>
<evidence type="ECO:0000256" key="10">
    <source>
        <dbReference type="SAM" id="Coils"/>
    </source>
</evidence>
<dbReference type="OrthoDB" id="9806954at2"/>
<proteinExistence type="inferred from homology"/>
<keyword evidence="5 9" id="KW-0227">DNA damage</keyword>
<evidence type="ECO:0000256" key="7">
    <source>
        <dbReference type="ARBA" id="ARBA00023204"/>
    </source>
</evidence>